<evidence type="ECO:0000313" key="3">
    <source>
        <dbReference type="Proteomes" id="UP000618579"/>
    </source>
</evidence>
<dbReference type="Proteomes" id="UP000618579">
    <property type="component" value="Unassembled WGS sequence"/>
</dbReference>
<name>A0ABX1ZIW7_9BACL</name>
<keyword evidence="3" id="KW-1185">Reference proteome</keyword>
<protein>
    <submittedName>
        <fullName evidence="2">Suppressor of fused domain protein</fullName>
    </submittedName>
</protein>
<sequence length="189" mass="21406">MNDFLRFLERHLGTIQYGWSKDGDGNKLPFQIVKYSNGHPFSGTTTYSTLGLSNDTLISPVSGKQIRQELVFVSDSTFGDKNIPGIIQQVGLKALHNKMAYLRGDVIGPYGSLFDNSRLEALNVTVPVYFPEAFHTFFDNENTPIVMSWLVPITLEEANFVRLIGWDKFEDKLEEINPDLIDFNRKGLL</sequence>
<reference evidence="2 3" key="1">
    <citation type="submission" date="2019-10" db="EMBL/GenBank/DDBJ databases">
        <title>Description of Paenibacillus pedi sp. nov.</title>
        <authorList>
            <person name="Carlier A."/>
            <person name="Qi S."/>
        </authorList>
    </citation>
    <scope>NUCLEOTIDE SEQUENCE [LARGE SCALE GENOMIC DNA]</scope>
    <source>
        <strain evidence="2 3">LMG 31457</strain>
    </source>
</reference>
<evidence type="ECO:0000259" key="1">
    <source>
        <dbReference type="Pfam" id="PF05076"/>
    </source>
</evidence>
<dbReference type="Pfam" id="PF05076">
    <property type="entry name" value="SUFU"/>
    <property type="match status" value="1"/>
</dbReference>
<feature type="domain" description="Suppressor of fused-like" evidence="1">
    <location>
        <begin position="29"/>
        <end position="186"/>
    </location>
</feature>
<dbReference type="InterPro" id="IPR020941">
    <property type="entry name" value="SUFU-like_domain"/>
</dbReference>
<gene>
    <name evidence="2" type="ORF">GC097_08390</name>
</gene>
<accession>A0ABX1ZIW7</accession>
<organism evidence="2 3">
    <name type="scientific">Paenibacillus planticolens</name>
    <dbReference type="NCBI Taxonomy" id="2654976"/>
    <lineage>
        <taxon>Bacteria</taxon>
        <taxon>Bacillati</taxon>
        <taxon>Bacillota</taxon>
        <taxon>Bacilli</taxon>
        <taxon>Bacillales</taxon>
        <taxon>Paenibacillaceae</taxon>
        <taxon>Paenibacillus</taxon>
    </lineage>
</organism>
<dbReference type="RefSeq" id="WP_171682910.1">
    <property type="nucleotide sequence ID" value="NZ_WHNZ01000016.1"/>
</dbReference>
<evidence type="ECO:0000313" key="2">
    <source>
        <dbReference type="EMBL" id="NOV00032.1"/>
    </source>
</evidence>
<comment type="caution">
    <text evidence="2">The sequence shown here is derived from an EMBL/GenBank/DDBJ whole genome shotgun (WGS) entry which is preliminary data.</text>
</comment>
<dbReference type="EMBL" id="WHNZ01000016">
    <property type="protein sequence ID" value="NOV00032.1"/>
    <property type="molecule type" value="Genomic_DNA"/>
</dbReference>
<proteinExistence type="predicted"/>